<evidence type="ECO:0000256" key="6">
    <source>
        <dbReference type="SAM" id="SignalP"/>
    </source>
</evidence>
<accession>A0A2G5CQB0</accession>
<sequence>MCFEQYVLLLLLLSFLSQLVLNSAQESKQGRNCSNFSCGWFEEVRFPFSNVDNPECGLSFMNCTEPDQPRVQFHENGQWYSVNYIEYSSQTISIHDQNLQNDLKSNRCDSLDSFPEKGSPFLSISVTEETRPFFKCKRDEGHPLPPSEFFKDFSSYSGCKNHDLYFYDDYKKSLPHLPTYMSNSCSVVRLPLAPNDYGNGIHELTTLWDAKFTIRWKVDRDCWHCHSKGGQCLSNQNGGFRCGNLKGLATGLSGIFVTCMVFIFFAYRRHKRNKLAASTGLISRSMSLDSSLKPDPEKGSTYFQTPIFTYKELQSHQHS</sequence>
<comment type="subcellular location">
    <subcellularLocation>
        <location evidence="1">Membrane</location>
        <topology evidence="1">Single-pass membrane protein</topology>
    </subcellularLocation>
</comment>
<keyword evidence="3" id="KW-0547">Nucleotide-binding</keyword>
<keyword evidence="5" id="KW-1133">Transmembrane helix</keyword>
<dbReference type="AlphaFoldDB" id="A0A2G5CQB0"/>
<dbReference type="GO" id="GO:0016020">
    <property type="term" value="C:membrane"/>
    <property type="evidence" value="ECO:0007669"/>
    <property type="project" value="UniProtKB-SubCell"/>
</dbReference>
<keyword evidence="4" id="KW-0067">ATP-binding</keyword>
<organism evidence="8 9">
    <name type="scientific">Aquilegia coerulea</name>
    <name type="common">Rocky mountain columbine</name>
    <dbReference type="NCBI Taxonomy" id="218851"/>
    <lineage>
        <taxon>Eukaryota</taxon>
        <taxon>Viridiplantae</taxon>
        <taxon>Streptophyta</taxon>
        <taxon>Embryophyta</taxon>
        <taxon>Tracheophyta</taxon>
        <taxon>Spermatophyta</taxon>
        <taxon>Magnoliopsida</taxon>
        <taxon>Ranunculales</taxon>
        <taxon>Ranunculaceae</taxon>
        <taxon>Thalictroideae</taxon>
        <taxon>Aquilegia</taxon>
    </lineage>
</organism>
<evidence type="ECO:0000256" key="4">
    <source>
        <dbReference type="ARBA" id="ARBA00022840"/>
    </source>
</evidence>
<dbReference type="PANTHER" id="PTHR46008:SF2">
    <property type="entry name" value="LEAF RUST 10 DISEASE-RESISTANCE LOCUS RECEPTOR-LIKE PROTEIN KINASE-LIKE 1.4"/>
    <property type="match status" value="1"/>
</dbReference>
<dbReference type="STRING" id="218851.A0A2G5CQB0"/>
<dbReference type="EMBL" id="KZ305058">
    <property type="protein sequence ID" value="PIA33370.1"/>
    <property type="molecule type" value="Genomic_DNA"/>
</dbReference>
<keyword evidence="2 6" id="KW-0732">Signal</keyword>
<dbReference type="InterPro" id="IPR025287">
    <property type="entry name" value="WAK_GUB"/>
</dbReference>
<name>A0A2G5CQB0_AQUCA</name>
<dbReference type="GO" id="GO:0005524">
    <property type="term" value="F:ATP binding"/>
    <property type="evidence" value="ECO:0007669"/>
    <property type="project" value="UniProtKB-KW"/>
</dbReference>
<keyword evidence="9" id="KW-1185">Reference proteome</keyword>
<evidence type="ECO:0000313" key="9">
    <source>
        <dbReference type="Proteomes" id="UP000230069"/>
    </source>
</evidence>
<keyword evidence="5" id="KW-0812">Transmembrane</keyword>
<feature type="chain" id="PRO_5013572799" description="Wall-associated receptor kinase galacturonan-binding domain-containing protein" evidence="6">
    <location>
        <begin position="25"/>
        <end position="319"/>
    </location>
</feature>
<dbReference type="Pfam" id="PF13947">
    <property type="entry name" value="GUB_WAK_bind"/>
    <property type="match status" value="1"/>
</dbReference>
<evidence type="ECO:0000256" key="3">
    <source>
        <dbReference type="ARBA" id="ARBA00022741"/>
    </source>
</evidence>
<feature type="domain" description="Wall-associated receptor kinase galacturonan-binding" evidence="7">
    <location>
        <begin position="33"/>
        <end position="96"/>
    </location>
</feature>
<dbReference type="GO" id="GO:0016301">
    <property type="term" value="F:kinase activity"/>
    <property type="evidence" value="ECO:0007669"/>
    <property type="project" value="TreeGrafter"/>
</dbReference>
<evidence type="ECO:0000259" key="7">
    <source>
        <dbReference type="Pfam" id="PF13947"/>
    </source>
</evidence>
<dbReference type="GO" id="GO:0030247">
    <property type="term" value="F:polysaccharide binding"/>
    <property type="evidence" value="ECO:0007669"/>
    <property type="project" value="InterPro"/>
</dbReference>
<dbReference type="OrthoDB" id="4062651at2759"/>
<keyword evidence="5" id="KW-0472">Membrane</keyword>
<evidence type="ECO:0000256" key="2">
    <source>
        <dbReference type="ARBA" id="ARBA00022729"/>
    </source>
</evidence>
<dbReference type="PANTHER" id="PTHR46008">
    <property type="entry name" value="LEAF RUST 10 DISEASE-RESISTANCE LOCUS RECEPTOR-LIKE PROTEIN KINASE-LIKE 1.4"/>
    <property type="match status" value="1"/>
</dbReference>
<reference evidence="8 9" key="1">
    <citation type="submission" date="2017-09" db="EMBL/GenBank/DDBJ databases">
        <title>WGS assembly of Aquilegia coerulea Goldsmith.</title>
        <authorList>
            <person name="Hodges S."/>
            <person name="Kramer E."/>
            <person name="Nordborg M."/>
            <person name="Tomkins J."/>
            <person name="Borevitz J."/>
            <person name="Derieg N."/>
            <person name="Yan J."/>
            <person name="Mihaltcheva S."/>
            <person name="Hayes R.D."/>
            <person name="Rokhsar D."/>
        </authorList>
    </citation>
    <scope>NUCLEOTIDE SEQUENCE [LARGE SCALE GENOMIC DNA]</scope>
    <source>
        <strain evidence="9">cv. Goldsmith</strain>
    </source>
</reference>
<evidence type="ECO:0000256" key="1">
    <source>
        <dbReference type="ARBA" id="ARBA00004167"/>
    </source>
</evidence>
<dbReference type="InParanoid" id="A0A2G5CQB0"/>
<dbReference type="Proteomes" id="UP000230069">
    <property type="component" value="Unassembled WGS sequence"/>
</dbReference>
<evidence type="ECO:0000256" key="5">
    <source>
        <dbReference type="SAM" id="Phobius"/>
    </source>
</evidence>
<feature type="signal peptide" evidence="6">
    <location>
        <begin position="1"/>
        <end position="24"/>
    </location>
</feature>
<proteinExistence type="predicted"/>
<evidence type="ECO:0000313" key="8">
    <source>
        <dbReference type="EMBL" id="PIA33370.1"/>
    </source>
</evidence>
<protein>
    <recommendedName>
        <fullName evidence="7">Wall-associated receptor kinase galacturonan-binding domain-containing protein</fullName>
    </recommendedName>
</protein>
<feature type="transmembrane region" description="Helical" evidence="5">
    <location>
        <begin position="247"/>
        <end position="267"/>
    </location>
</feature>
<gene>
    <name evidence="8" type="ORF">AQUCO_04100059v1</name>
</gene>